<evidence type="ECO:0000313" key="10">
    <source>
        <dbReference type="EMBL" id="MFC5952660.1"/>
    </source>
</evidence>
<evidence type="ECO:0000256" key="4">
    <source>
        <dbReference type="ARBA" id="ARBA00022475"/>
    </source>
</evidence>
<dbReference type="RefSeq" id="WP_379571756.1">
    <property type="nucleotide sequence ID" value="NZ_JBHSQK010000113.1"/>
</dbReference>
<feature type="transmembrane region" description="Helical" evidence="9">
    <location>
        <begin position="203"/>
        <end position="219"/>
    </location>
</feature>
<feature type="transmembrane region" description="Helical" evidence="9">
    <location>
        <begin position="250"/>
        <end position="267"/>
    </location>
</feature>
<name>A0ABW1IGW7_9PSEU</name>
<keyword evidence="5 9" id="KW-0812">Transmembrane</keyword>
<keyword evidence="6 9" id="KW-1133">Transmembrane helix</keyword>
<evidence type="ECO:0000256" key="1">
    <source>
        <dbReference type="ARBA" id="ARBA00004651"/>
    </source>
</evidence>
<feature type="transmembrane region" description="Helical" evidence="9">
    <location>
        <begin position="54"/>
        <end position="73"/>
    </location>
</feature>
<gene>
    <name evidence="10" type="ORF">ACFQH9_30810</name>
</gene>
<evidence type="ECO:0000256" key="5">
    <source>
        <dbReference type="ARBA" id="ARBA00022692"/>
    </source>
</evidence>
<dbReference type="PANTHER" id="PTHR34979">
    <property type="entry name" value="INNER MEMBRANE PROTEIN YGAZ"/>
    <property type="match status" value="1"/>
</dbReference>
<evidence type="ECO:0000256" key="6">
    <source>
        <dbReference type="ARBA" id="ARBA00022989"/>
    </source>
</evidence>
<dbReference type="EMBL" id="JBHSQK010000113">
    <property type="protein sequence ID" value="MFC5952660.1"/>
    <property type="molecule type" value="Genomic_DNA"/>
</dbReference>
<feature type="transmembrane region" description="Helical" evidence="9">
    <location>
        <begin position="139"/>
        <end position="160"/>
    </location>
</feature>
<keyword evidence="11" id="KW-1185">Reference proteome</keyword>
<evidence type="ECO:0000256" key="8">
    <source>
        <dbReference type="SAM" id="MobiDB-lite"/>
    </source>
</evidence>
<feature type="transmembrane region" description="Helical" evidence="9">
    <location>
        <begin position="172"/>
        <end position="197"/>
    </location>
</feature>
<dbReference type="Pfam" id="PF03591">
    <property type="entry name" value="AzlC"/>
    <property type="match status" value="1"/>
</dbReference>
<evidence type="ECO:0000256" key="2">
    <source>
        <dbReference type="ARBA" id="ARBA00010735"/>
    </source>
</evidence>
<dbReference type="PANTHER" id="PTHR34979:SF1">
    <property type="entry name" value="INNER MEMBRANE PROTEIN YGAZ"/>
    <property type="match status" value="1"/>
</dbReference>
<dbReference type="Proteomes" id="UP001596119">
    <property type="component" value="Unassembled WGS sequence"/>
</dbReference>
<keyword evidence="7 9" id="KW-0472">Membrane</keyword>
<comment type="subcellular location">
    <subcellularLocation>
        <location evidence="1">Cell membrane</location>
        <topology evidence="1">Multi-pass membrane protein</topology>
    </subcellularLocation>
</comment>
<evidence type="ECO:0000256" key="3">
    <source>
        <dbReference type="ARBA" id="ARBA00022448"/>
    </source>
</evidence>
<keyword evidence="3" id="KW-0813">Transport</keyword>
<protein>
    <submittedName>
        <fullName evidence="10">AzlC family ABC transporter permease</fullName>
    </submittedName>
</protein>
<feature type="region of interest" description="Disordered" evidence="8">
    <location>
        <begin position="1"/>
        <end position="40"/>
    </location>
</feature>
<feature type="compositionally biased region" description="Low complexity" evidence="8">
    <location>
        <begin position="23"/>
        <end position="40"/>
    </location>
</feature>
<proteinExistence type="inferred from homology"/>
<evidence type="ECO:0000256" key="7">
    <source>
        <dbReference type="ARBA" id="ARBA00023136"/>
    </source>
</evidence>
<evidence type="ECO:0000313" key="11">
    <source>
        <dbReference type="Proteomes" id="UP001596119"/>
    </source>
</evidence>
<accession>A0ABW1IGW7</accession>
<sequence>MTQHRTPLEPTCSVGPEPRTEPELSAETSAETSAEARAAPAGTAPFRRGLADSAAVIVAYLPFGLTLGATLAATRLPGWVAWASSLLLFNGATQLVAVTLLDGGAGAVLVVVAAVVVNARMLLYGASLAPYAAEWPRRWRWLGAYLLSDPIYALAIGRFARPDRGGGSRERLVYYLTVAGTLFVAWQVLTGAGVLLGGLLPEWLHVELAAPLTFLLLLLPMLTTRAAYAAAAAGAAAALAATALPLGLGLVVGAAAGIGAGAAVDTWRRRTSRPEGAPDA</sequence>
<evidence type="ECO:0000256" key="9">
    <source>
        <dbReference type="SAM" id="Phobius"/>
    </source>
</evidence>
<keyword evidence="4" id="KW-1003">Cell membrane</keyword>
<comment type="caution">
    <text evidence="10">The sequence shown here is derived from an EMBL/GenBank/DDBJ whole genome shotgun (WGS) entry which is preliminary data.</text>
</comment>
<reference evidence="11" key="1">
    <citation type="journal article" date="2019" name="Int. J. Syst. Evol. Microbiol.">
        <title>The Global Catalogue of Microorganisms (GCM) 10K type strain sequencing project: providing services to taxonomists for standard genome sequencing and annotation.</title>
        <authorList>
            <consortium name="The Broad Institute Genomics Platform"/>
            <consortium name="The Broad Institute Genome Sequencing Center for Infectious Disease"/>
            <person name="Wu L."/>
            <person name="Ma J."/>
        </authorList>
    </citation>
    <scope>NUCLEOTIDE SEQUENCE [LARGE SCALE GENOMIC DNA]</scope>
    <source>
        <strain evidence="11">CGMCC 4.7397</strain>
    </source>
</reference>
<comment type="similarity">
    <text evidence="2">Belongs to the AzlC family.</text>
</comment>
<dbReference type="InterPro" id="IPR011606">
    <property type="entry name" value="Brnchd-chn_aa_trnsp_permease"/>
</dbReference>
<organism evidence="10 11">
    <name type="scientific">Pseudonocardia lutea</name>
    <dbReference type="NCBI Taxonomy" id="2172015"/>
    <lineage>
        <taxon>Bacteria</taxon>
        <taxon>Bacillati</taxon>
        <taxon>Actinomycetota</taxon>
        <taxon>Actinomycetes</taxon>
        <taxon>Pseudonocardiales</taxon>
        <taxon>Pseudonocardiaceae</taxon>
        <taxon>Pseudonocardia</taxon>
    </lineage>
</organism>